<keyword evidence="6" id="KW-1185">Reference proteome</keyword>
<sequence>MDTVAIHRKLGGTHARISLKKSNLSVQVVMLLPILLLYLQTIAATVILYQWPHYKGQSITLSYNGTSVQQIQWLGSIQSIQISPSESFVTYDQDNFQGNNATWYRSVPYPGNWKDRIRSFRIVPMIPPPISPESTQPWYFMGTWEGFMMVRLSSEYSVYPECYSVNG</sequence>
<comment type="similarity">
    <text evidence="1">Belongs to the beta/gamma-crystallin family.</text>
</comment>
<keyword evidence="2" id="KW-0677">Repeat</keyword>
<dbReference type="Pfam" id="PF00030">
    <property type="entry name" value="Crystall"/>
    <property type="match status" value="1"/>
</dbReference>
<gene>
    <name evidence="5" type="ORF">THRCLA_21905</name>
</gene>
<protein>
    <recommendedName>
        <fullName evidence="4">Beta/gamma crystallin 'Greek key' domain-containing protein</fullName>
    </recommendedName>
</protein>
<evidence type="ECO:0000256" key="1">
    <source>
        <dbReference type="ARBA" id="ARBA00009646"/>
    </source>
</evidence>
<dbReference type="AlphaFoldDB" id="A0A1V9ZJT3"/>
<keyword evidence="3" id="KW-0472">Membrane</keyword>
<dbReference type="OrthoDB" id="1708534at2759"/>
<dbReference type="Proteomes" id="UP000243217">
    <property type="component" value="Unassembled WGS sequence"/>
</dbReference>
<keyword evidence="3" id="KW-1133">Transmembrane helix</keyword>
<evidence type="ECO:0000256" key="3">
    <source>
        <dbReference type="SAM" id="Phobius"/>
    </source>
</evidence>
<evidence type="ECO:0000313" key="5">
    <source>
        <dbReference type="EMBL" id="OQR98236.1"/>
    </source>
</evidence>
<dbReference type="SUPFAM" id="SSF49695">
    <property type="entry name" value="gamma-Crystallin-like"/>
    <property type="match status" value="1"/>
</dbReference>
<feature type="non-terminal residue" evidence="5">
    <location>
        <position position="167"/>
    </location>
</feature>
<reference evidence="5 6" key="1">
    <citation type="journal article" date="2014" name="Genome Biol. Evol.">
        <title>The secreted proteins of Achlya hypogyna and Thraustotheca clavata identify the ancestral oomycete secretome and reveal gene acquisitions by horizontal gene transfer.</title>
        <authorList>
            <person name="Misner I."/>
            <person name="Blouin N."/>
            <person name="Leonard G."/>
            <person name="Richards T.A."/>
            <person name="Lane C.E."/>
        </authorList>
    </citation>
    <scope>NUCLEOTIDE SEQUENCE [LARGE SCALE GENOMIC DNA]</scope>
    <source>
        <strain evidence="5 6">ATCC 34112</strain>
    </source>
</reference>
<proteinExistence type="inferred from homology"/>
<accession>A0A1V9ZJT3</accession>
<comment type="caution">
    <text evidence="5">The sequence shown here is derived from an EMBL/GenBank/DDBJ whole genome shotgun (WGS) entry which is preliminary data.</text>
</comment>
<feature type="domain" description="Beta/gamma crystallin 'Greek key'" evidence="4">
    <location>
        <begin position="45"/>
        <end position="123"/>
    </location>
</feature>
<feature type="transmembrane region" description="Helical" evidence="3">
    <location>
        <begin position="28"/>
        <end position="49"/>
    </location>
</feature>
<name>A0A1V9ZJT3_9STRA</name>
<evidence type="ECO:0000313" key="6">
    <source>
        <dbReference type="Proteomes" id="UP000243217"/>
    </source>
</evidence>
<dbReference type="EMBL" id="JNBS01001866">
    <property type="protein sequence ID" value="OQR98236.1"/>
    <property type="molecule type" value="Genomic_DNA"/>
</dbReference>
<organism evidence="5 6">
    <name type="scientific">Thraustotheca clavata</name>
    <dbReference type="NCBI Taxonomy" id="74557"/>
    <lineage>
        <taxon>Eukaryota</taxon>
        <taxon>Sar</taxon>
        <taxon>Stramenopiles</taxon>
        <taxon>Oomycota</taxon>
        <taxon>Saprolegniomycetes</taxon>
        <taxon>Saprolegniales</taxon>
        <taxon>Achlyaceae</taxon>
        <taxon>Thraustotheca</taxon>
    </lineage>
</organism>
<evidence type="ECO:0000256" key="2">
    <source>
        <dbReference type="ARBA" id="ARBA00022737"/>
    </source>
</evidence>
<evidence type="ECO:0000259" key="4">
    <source>
        <dbReference type="SMART" id="SM00247"/>
    </source>
</evidence>
<dbReference type="InterPro" id="IPR001064">
    <property type="entry name" value="Beta/gamma_crystallin"/>
</dbReference>
<dbReference type="SMART" id="SM00247">
    <property type="entry name" value="XTALbg"/>
    <property type="match status" value="1"/>
</dbReference>
<dbReference type="InterPro" id="IPR011024">
    <property type="entry name" value="G_crystallin-like"/>
</dbReference>
<keyword evidence="3" id="KW-0812">Transmembrane</keyword>
<dbReference type="Gene3D" id="2.60.20.10">
    <property type="entry name" value="Crystallins"/>
    <property type="match status" value="1"/>
</dbReference>